<accession>A0A0F9D920</accession>
<dbReference type="Pfam" id="PF04389">
    <property type="entry name" value="Peptidase_M28"/>
    <property type="match status" value="1"/>
</dbReference>
<dbReference type="Gene3D" id="3.40.630.10">
    <property type="entry name" value="Zn peptidases"/>
    <property type="match status" value="1"/>
</dbReference>
<reference evidence="2" key="1">
    <citation type="journal article" date="2015" name="Nature">
        <title>Complex archaea that bridge the gap between prokaryotes and eukaryotes.</title>
        <authorList>
            <person name="Spang A."/>
            <person name="Saw J.H."/>
            <person name="Jorgensen S.L."/>
            <person name="Zaremba-Niedzwiedzka K."/>
            <person name="Martijn J."/>
            <person name="Lind A.E."/>
            <person name="van Eijk R."/>
            <person name="Schleper C."/>
            <person name="Guy L."/>
            <person name="Ettema T.J."/>
        </authorList>
    </citation>
    <scope>NUCLEOTIDE SEQUENCE</scope>
</reference>
<dbReference type="SMART" id="SM00228">
    <property type="entry name" value="PDZ"/>
    <property type="match status" value="1"/>
</dbReference>
<dbReference type="EMBL" id="LAZR01042825">
    <property type="protein sequence ID" value="KKL08578.1"/>
    <property type="molecule type" value="Genomic_DNA"/>
</dbReference>
<dbReference type="PROSITE" id="PS50106">
    <property type="entry name" value="PDZ"/>
    <property type="match status" value="1"/>
</dbReference>
<dbReference type="AntiFam" id="ANF00116">
    <property type="entry name" value="Shadow ORF (opposite cobK)"/>
</dbReference>
<dbReference type="GO" id="GO:0008235">
    <property type="term" value="F:metalloexopeptidase activity"/>
    <property type="evidence" value="ECO:0007669"/>
    <property type="project" value="InterPro"/>
</dbReference>
<protein>
    <recommendedName>
        <fullName evidence="1">PDZ domain-containing protein</fullName>
    </recommendedName>
</protein>
<organism evidence="2">
    <name type="scientific">marine sediment metagenome</name>
    <dbReference type="NCBI Taxonomy" id="412755"/>
    <lineage>
        <taxon>unclassified sequences</taxon>
        <taxon>metagenomes</taxon>
        <taxon>ecological metagenomes</taxon>
    </lineage>
</organism>
<dbReference type="SUPFAM" id="SSF53187">
    <property type="entry name" value="Zn-dependent exopeptidases"/>
    <property type="match status" value="1"/>
</dbReference>
<sequence length="378" mass="42107">ADNSMQTALNDMQAAISEFSEAHAAAVSTGITKLPEAPRRSILFVFWDAEEMGMFGSKHWVENPTVPLDRVTAMVNLDMIGRLGEKPLAVLASRSAYGWRRLVSRHNEGPALPLNFSWSLEEWSDHTIFLEKDIPVLLLSTGEHENYHRPSDDAHLIDNSGINRIVRLAFGLVNDLANRDETLRFRAAARKENEKLQKQLDARVPQLADRLGASWQKQPSQAGGVRVTRVVYNTPASRSQLRRGDRIVEFAGHEIQSGDDLTGAVNSAQNPVTAIVYRAGRREPQELTLELTGKPLRLGVTWRVDEAEPVPVLRLCGEERQLLLTDGQKHPCRAVGQGGGQIGDEIDALGFRIFAQILAKVAKHLQQIEGFFLFFNQL</sequence>
<feature type="domain" description="PDZ" evidence="1">
    <location>
        <begin position="193"/>
        <end position="280"/>
    </location>
</feature>
<comment type="caution">
    <text evidence="2">The sequence shown here is derived from an EMBL/GenBank/DDBJ whole genome shotgun (WGS) entry which is preliminary data.</text>
</comment>
<gene>
    <name evidence="2" type="ORF">LCGC14_2574470</name>
</gene>
<dbReference type="PANTHER" id="PTHR12147:SF26">
    <property type="entry name" value="PEPTIDASE M28 DOMAIN-CONTAINING PROTEIN"/>
    <property type="match status" value="1"/>
</dbReference>
<dbReference type="AlphaFoldDB" id="A0A0F9D920"/>
<dbReference type="InterPro" id="IPR007484">
    <property type="entry name" value="Peptidase_M28"/>
</dbReference>
<dbReference type="InterPro" id="IPR036034">
    <property type="entry name" value="PDZ_sf"/>
</dbReference>
<dbReference type="InterPro" id="IPR001478">
    <property type="entry name" value="PDZ"/>
</dbReference>
<dbReference type="PANTHER" id="PTHR12147">
    <property type="entry name" value="METALLOPEPTIDASE M28 FAMILY MEMBER"/>
    <property type="match status" value="1"/>
</dbReference>
<dbReference type="SUPFAM" id="SSF50156">
    <property type="entry name" value="PDZ domain-like"/>
    <property type="match status" value="1"/>
</dbReference>
<dbReference type="GO" id="GO:0006508">
    <property type="term" value="P:proteolysis"/>
    <property type="evidence" value="ECO:0007669"/>
    <property type="project" value="InterPro"/>
</dbReference>
<dbReference type="InterPro" id="IPR045175">
    <property type="entry name" value="M28_fam"/>
</dbReference>
<dbReference type="Pfam" id="PF13180">
    <property type="entry name" value="PDZ_2"/>
    <property type="match status" value="1"/>
</dbReference>
<feature type="non-terminal residue" evidence="2">
    <location>
        <position position="1"/>
    </location>
</feature>
<evidence type="ECO:0000259" key="1">
    <source>
        <dbReference type="PROSITE" id="PS50106"/>
    </source>
</evidence>
<evidence type="ECO:0000313" key="2">
    <source>
        <dbReference type="EMBL" id="KKL08578.1"/>
    </source>
</evidence>
<dbReference type="Gene3D" id="2.30.42.10">
    <property type="match status" value="1"/>
</dbReference>
<name>A0A0F9D920_9ZZZZ</name>
<proteinExistence type="predicted"/>